<dbReference type="InterPro" id="IPR029033">
    <property type="entry name" value="His_PPase_superfam"/>
</dbReference>
<dbReference type="PhylomeDB" id="A0A0G4I2F0"/>
<organism evidence="1">
    <name type="scientific">Chromera velia CCMP2878</name>
    <dbReference type="NCBI Taxonomy" id="1169474"/>
    <lineage>
        <taxon>Eukaryota</taxon>
        <taxon>Sar</taxon>
        <taxon>Alveolata</taxon>
        <taxon>Colpodellida</taxon>
        <taxon>Chromeraceae</taxon>
        <taxon>Chromera</taxon>
    </lineage>
</organism>
<dbReference type="EMBL" id="CDMZ01004847">
    <property type="protein sequence ID" value="CEM51096.1"/>
    <property type="molecule type" value="Genomic_DNA"/>
</dbReference>
<dbReference type="VEuPathDB" id="CryptoDB:Cvel_10382"/>
<sequence length="516" mass="57888">MPELFVCRFYRNRWEVLLQRRSGKVDFGWSWTVPGGSDDRVEASFLLNEEGTDLDSRLKEETKRKVALRACVREFIEEAGGGSAEGVTHVDGEPAPQGKRLFVVPEGRCPVTGKVLRAHDFTPRKRNSTTPQPVEVCVPPTIVKALTTELSTNSRCCRVYGPVVRFPRLECRRAYFTAQFVIALDFEGADKGWETWRPRALPSDRWEIDEAPDEPEKYGDQPGDFQHGYLWVPLEHLLRFPETPVRGSSQPLAPMVRSTFFGRYAEENKDKIISFLTGLHGPPVSTVFLVRHCESEANSTGMDVTDALLSEKGKNEALDFGSLQVCQTFDKVVCTPLRRTVQTAAALCPHMVLQIEPALQEMNWLARSSQQRQNLPVSLVTSESSEDFLPKCGGLDPVCTSLSGERSARICEESFRRAQAEDGRNWDISEEEYVSEVQTAVGRLATAGRRVLIVCHHEVIRVAFGQRIRHEGRQTKVVKLEARRLGLGGSYVHLRKSITTLQAESGEESRQTLEGG</sequence>
<evidence type="ECO:0000313" key="1">
    <source>
        <dbReference type="EMBL" id="CEM51096.1"/>
    </source>
</evidence>
<reference evidence="1" key="1">
    <citation type="submission" date="2014-11" db="EMBL/GenBank/DDBJ databases">
        <authorList>
            <person name="Otto D Thomas"/>
            <person name="Naeem Raeece"/>
        </authorList>
    </citation>
    <scope>NUCLEOTIDE SEQUENCE</scope>
</reference>
<proteinExistence type="predicted"/>
<dbReference type="InterPro" id="IPR013078">
    <property type="entry name" value="His_Pase_superF_clade-1"/>
</dbReference>
<dbReference type="SMART" id="SM00855">
    <property type="entry name" value="PGAM"/>
    <property type="match status" value="1"/>
</dbReference>
<accession>A0A0G4I2F0</accession>
<dbReference type="SUPFAM" id="SSF53254">
    <property type="entry name" value="Phosphoglycerate mutase-like"/>
    <property type="match status" value="1"/>
</dbReference>
<gene>
    <name evidence="1" type="ORF">Cvel_10382</name>
</gene>
<protein>
    <submittedName>
        <fullName evidence="1">Uncharacterized protein</fullName>
    </submittedName>
</protein>
<dbReference type="AlphaFoldDB" id="A0A0G4I2F0"/>
<name>A0A0G4I2F0_9ALVE</name>
<dbReference type="Gene3D" id="3.40.50.1240">
    <property type="entry name" value="Phosphoglycerate mutase-like"/>
    <property type="match status" value="1"/>
</dbReference>
<dbReference type="Pfam" id="PF00300">
    <property type="entry name" value="His_Phos_1"/>
    <property type="match status" value="1"/>
</dbReference>
<dbReference type="CDD" id="cd07067">
    <property type="entry name" value="HP_PGM_like"/>
    <property type="match status" value="1"/>
</dbReference>